<gene>
    <name evidence="2" type="ORF">P7K49_025965</name>
</gene>
<feature type="region of interest" description="Disordered" evidence="1">
    <location>
        <begin position="24"/>
        <end position="43"/>
    </location>
</feature>
<feature type="region of interest" description="Disordered" evidence="1">
    <location>
        <begin position="61"/>
        <end position="88"/>
    </location>
</feature>
<feature type="compositionally biased region" description="Pro residues" evidence="1">
    <location>
        <begin position="75"/>
        <end position="85"/>
    </location>
</feature>
<reference evidence="2 3" key="1">
    <citation type="submission" date="2023-05" db="EMBL/GenBank/DDBJ databases">
        <title>B98-5 Cell Line De Novo Hybrid Assembly: An Optical Mapping Approach.</title>
        <authorList>
            <person name="Kananen K."/>
            <person name="Auerbach J.A."/>
            <person name="Kautto E."/>
            <person name="Blachly J.S."/>
        </authorList>
    </citation>
    <scope>NUCLEOTIDE SEQUENCE [LARGE SCALE GENOMIC DNA]</scope>
    <source>
        <strain evidence="2">B95-8</strain>
        <tissue evidence="2">Cell line</tissue>
    </source>
</reference>
<organism evidence="2 3">
    <name type="scientific">Saguinus oedipus</name>
    <name type="common">Cotton-top tamarin</name>
    <name type="synonym">Oedipomidas oedipus</name>
    <dbReference type="NCBI Taxonomy" id="9490"/>
    <lineage>
        <taxon>Eukaryota</taxon>
        <taxon>Metazoa</taxon>
        <taxon>Chordata</taxon>
        <taxon>Craniata</taxon>
        <taxon>Vertebrata</taxon>
        <taxon>Euteleostomi</taxon>
        <taxon>Mammalia</taxon>
        <taxon>Eutheria</taxon>
        <taxon>Euarchontoglires</taxon>
        <taxon>Primates</taxon>
        <taxon>Haplorrhini</taxon>
        <taxon>Platyrrhini</taxon>
        <taxon>Cebidae</taxon>
        <taxon>Callitrichinae</taxon>
        <taxon>Saguinus</taxon>
    </lineage>
</organism>
<proteinExistence type="predicted"/>
<comment type="caution">
    <text evidence="2">The sequence shown here is derived from an EMBL/GenBank/DDBJ whole genome shotgun (WGS) entry which is preliminary data.</text>
</comment>
<sequence length="172" mass="18507">MFSFSPPASSRERCDCSALSASTGASAAGGEERPGEKAASAPRPCLHAGLAPFLLSAILDPSDSSTPRRRLPQLQPSPGPFPPKVPKSSRGIWTAVSSILIPLCSGSHATSCIVRDRHAGGQETSPSDEPKRWGRTVATSESPGNYIVGDILKQQRKETIILWYPYLLYRQY</sequence>
<dbReference type="Proteomes" id="UP001266305">
    <property type="component" value="Unassembled WGS sequence"/>
</dbReference>
<evidence type="ECO:0000256" key="1">
    <source>
        <dbReference type="SAM" id="MobiDB-lite"/>
    </source>
</evidence>
<accession>A0ABQ9UIQ4</accession>
<evidence type="ECO:0000313" key="3">
    <source>
        <dbReference type="Proteomes" id="UP001266305"/>
    </source>
</evidence>
<name>A0ABQ9UIQ4_SAGOE</name>
<evidence type="ECO:0000313" key="2">
    <source>
        <dbReference type="EMBL" id="KAK2096931.1"/>
    </source>
</evidence>
<protein>
    <submittedName>
        <fullName evidence="2">Uncharacterized protein</fullName>
    </submittedName>
</protein>
<dbReference type="EMBL" id="JASSZA010000012">
    <property type="protein sequence ID" value="KAK2096931.1"/>
    <property type="molecule type" value="Genomic_DNA"/>
</dbReference>
<keyword evidence="3" id="KW-1185">Reference proteome</keyword>
<feature type="region of interest" description="Disordered" evidence="1">
    <location>
        <begin position="118"/>
        <end position="138"/>
    </location>
</feature>